<gene>
    <name evidence="2" type="ORF">JG687_00005813</name>
</gene>
<feature type="non-terminal residue" evidence="2">
    <location>
        <position position="1"/>
    </location>
</feature>
<dbReference type="AlphaFoldDB" id="A0A8T1UL72"/>
<proteinExistence type="predicted"/>
<comment type="caution">
    <text evidence="2">The sequence shown here is derived from an EMBL/GenBank/DDBJ whole genome shotgun (WGS) entry which is preliminary data.</text>
</comment>
<accession>A0A8T1UL72</accession>
<sequence>SHGGSELAPAVPTARSADRTKRTITTWDAGDEAQSAKPSGDRTGRPAEGKTDRGSPPSQVDRVTEIAERRSPNGDH</sequence>
<evidence type="ECO:0000313" key="2">
    <source>
        <dbReference type="EMBL" id="KAG6964696.1"/>
    </source>
</evidence>
<dbReference type="Proteomes" id="UP000688947">
    <property type="component" value="Unassembled WGS sequence"/>
</dbReference>
<evidence type="ECO:0000256" key="1">
    <source>
        <dbReference type="SAM" id="MobiDB-lite"/>
    </source>
</evidence>
<name>A0A8T1UL72_9STRA</name>
<feature type="compositionally biased region" description="Basic and acidic residues" evidence="1">
    <location>
        <begin position="62"/>
        <end position="76"/>
    </location>
</feature>
<feature type="region of interest" description="Disordered" evidence="1">
    <location>
        <begin position="1"/>
        <end position="76"/>
    </location>
</feature>
<organism evidence="2 3">
    <name type="scientific">Phytophthora cactorum</name>
    <dbReference type="NCBI Taxonomy" id="29920"/>
    <lineage>
        <taxon>Eukaryota</taxon>
        <taxon>Sar</taxon>
        <taxon>Stramenopiles</taxon>
        <taxon>Oomycota</taxon>
        <taxon>Peronosporomycetes</taxon>
        <taxon>Peronosporales</taxon>
        <taxon>Peronosporaceae</taxon>
        <taxon>Phytophthora</taxon>
    </lineage>
</organism>
<reference evidence="2" key="1">
    <citation type="submission" date="2021-01" db="EMBL/GenBank/DDBJ databases">
        <title>Phytophthora aleatoria, a newly-described species from Pinus radiata is distinct from Phytophthora cactorum isolates based on comparative genomics.</title>
        <authorList>
            <person name="Mcdougal R."/>
            <person name="Panda P."/>
            <person name="Williams N."/>
            <person name="Studholme D.J."/>
        </authorList>
    </citation>
    <scope>NUCLEOTIDE SEQUENCE</scope>
    <source>
        <strain evidence="2">NZFS 3830</strain>
    </source>
</reference>
<evidence type="ECO:0000313" key="3">
    <source>
        <dbReference type="Proteomes" id="UP000688947"/>
    </source>
</evidence>
<protein>
    <submittedName>
        <fullName evidence="2">Uncharacterized protein</fullName>
    </submittedName>
</protein>
<dbReference type="EMBL" id="JAENGZ010000225">
    <property type="protein sequence ID" value="KAG6964696.1"/>
    <property type="molecule type" value="Genomic_DNA"/>
</dbReference>
<feature type="compositionally biased region" description="Basic and acidic residues" evidence="1">
    <location>
        <begin position="39"/>
        <end position="53"/>
    </location>
</feature>